<dbReference type="Proteomes" id="UP000003980">
    <property type="component" value="Unassembled WGS sequence"/>
</dbReference>
<organism evidence="2 3">
    <name type="scientific">Metallosphaera yellowstonensis MK1</name>
    <dbReference type="NCBI Taxonomy" id="671065"/>
    <lineage>
        <taxon>Archaea</taxon>
        <taxon>Thermoproteota</taxon>
        <taxon>Thermoprotei</taxon>
        <taxon>Sulfolobales</taxon>
        <taxon>Sulfolobaceae</taxon>
        <taxon>Metallosphaera</taxon>
    </lineage>
</organism>
<proteinExistence type="predicted"/>
<evidence type="ECO:0000256" key="1">
    <source>
        <dbReference type="SAM" id="MobiDB-lite"/>
    </source>
</evidence>
<name>H2C2Z8_9CREN</name>
<dbReference type="OrthoDB" id="33752at2157"/>
<gene>
    <name evidence="2" type="ORF">MetMK1DRAFT_00011220</name>
</gene>
<evidence type="ECO:0000313" key="2">
    <source>
        <dbReference type="EMBL" id="EHP70619.1"/>
    </source>
</evidence>
<evidence type="ECO:0000313" key="3">
    <source>
        <dbReference type="Proteomes" id="UP000003980"/>
    </source>
</evidence>
<reference evidence="2 3" key="1">
    <citation type="submission" date="2012-01" db="EMBL/GenBank/DDBJ databases">
        <title>Improved High-Quality Draft sequence of Metallosphaera yellowstonensis MK1.</title>
        <authorList>
            <consortium name="US DOE Joint Genome Institute"/>
            <person name="Lucas S."/>
            <person name="Han J."/>
            <person name="Cheng J.-F."/>
            <person name="Goodwin L."/>
            <person name="Pitluck S."/>
            <person name="Peters L."/>
            <person name="Teshima H."/>
            <person name="Detter J.C."/>
            <person name="Han C."/>
            <person name="Tapia R."/>
            <person name="Land M."/>
            <person name="Hauser L."/>
            <person name="Kyrpides N."/>
            <person name="Kozubal M."/>
            <person name="Macur R.E."/>
            <person name="Jay Z."/>
            <person name="Inskeep W."/>
            <person name="Woyke T."/>
        </authorList>
    </citation>
    <scope>NUCLEOTIDE SEQUENCE [LARGE SCALE GENOMIC DNA]</scope>
    <source>
        <strain evidence="2 3">MK1</strain>
    </source>
</reference>
<dbReference type="eggNOG" id="arCOG04261">
    <property type="taxonomic scope" value="Archaea"/>
</dbReference>
<dbReference type="AlphaFoldDB" id="H2C2Z8"/>
<protein>
    <submittedName>
        <fullName evidence="2">Uncharacterized protein</fullName>
    </submittedName>
</protein>
<keyword evidence="3" id="KW-1185">Reference proteome</keyword>
<feature type="compositionally biased region" description="Basic and acidic residues" evidence="1">
    <location>
        <begin position="188"/>
        <end position="198"/>
    </location>
</feature>
<feature type="region of interest" description="Disordered" evidence="1">
    <location>
        <begin position="186"/>
        <end position="219"/>
    </location>
</feature>
<dbReference type="STRING" id="671065.MetMK1DRAFT_00011220"/>
<dbReference type="EMBL" id="JH597761">
    <property type="protein sequence ID" value="EHP70619.1"/>
    <property type="molecule type" value="Genomic_DNA"/>
</dbReference>
<sequence length="219" mass="25288">MIGGVRDRVTEALLKYEKAKVVLEVALSITEEKGRGEVGDFDYKTLVERLRERGYNFDPKMILRSLEKDYAVIETSYKSSNQHWWKFVDLEAVKETLGKEEEPEVMLIRAQAHSLNLDELERKLRFLAGRGLRTEADRMLFRKIAFSDLPLLVELHRRAVQYEETQYIVTKVMRILTLATKIATMGNAKDDGKGHREDEGETENNNADGIRLLHGQDTF</sequence>
<accession>H2C2Z8</accession>
<dbReference type="HOGENOM" id="CLU_1253581_0_0_2"/>